<dbReference type="EMBL" id="STFF01000008">
    <property type="protein sequence ID" value="THU34259.1"/>
    <property type="molecule type" value="Genomic_DNA"/>
</dbReference>
<dbReference type="RefSeq" id="WP_136579875.1">
    <property type="nucleotide sequence ID" value="NZ_STFF01000008.1"/>
</dbReference>
<dbReference type="AlphaFoldDB" id="A0A4S8HJ13"/>
<evidence type="ECO:0000313" key="3">
    <source>
        <dbReference type="Proteomes" id="UP000306918"/>
    </source>
</evidence>
<dbReference type="Proteomes" id="UP000306918">
    <property type="component" value="Unassembled WGS sequence"/>
</dbReference>
<dbReference type="OrthoDB" id="9808993at2"/>
<sequence length="123" mass="14212">MLFTDGLHLISDIGIEDLHTYAQSMGIDRTAFEVTGIIASHPHYKIYGKVRQRILTDNQVVHTSSRHLVKLLQLNYNFPRTEKEISEWENKYGKIDAVKNNTNCDKIVNKVLSILRVNPSRYN</sequence>
<dbReference type="InterPro" id="IPR025109">
    <property type="entry name" value="DUF4031"/>
</dbReference>
<keyword evidence="3" id="KW-1185">Reference proteome</keyword>
<name>A0A4S8HJ13_9BACT</name>
<protein>
    <submittedName>
        <fullName evidence="2">DUF4031 domain-containing protein</fullName>
    </submittedName>
</protein>
<gene>
    <name evidence="2" type="ORF">FAM09_24890</name>
</gene>
<reference evidence="2 3" key="1">
    <citation type="submission" date="2019-04" db="EMBL/GenBank/DDBJ databases">
        <title>Niastella caeni sp. nov., isolated from activated sludge.</title>
        <authorList>
            <person name="Sheng M."/>
        </authorList>
    </citation>
    <scope>NUCLEOTIDE SEQUENCE [LARGE SCALE GENOMIC DNA]</scope>
    <source>
        <strain evidence="2 3">HX-2-15</strain>
    </source>
</reference>
<proteinExistence type="predicted"/>
<dbReference type="Pfam" id="PF13223">
    <property type="entry name" value="DUF4031"/>
    <property type="match status" value="1"/>
</dbReference>
<evidence type="ECO:0000259" key="1">
    <source>
        <dbReference type="Pfam" id="PF13223"/>
    </source>
</evidence>
<accession>A0A4S8HJ13</accession>
<organism evidence="2 3">
    <name type="scientific">Niastella caeni</name>
    <dbReference type="NCBI Taxonomy" id="2569763"/>
    <lineage>
        <taxon>Bacteria</taxon>
        <taxon>Pseudomonadati</taxon>
        <taxon>Bacteroidota</taxon>
        <taxon>Chitinophagia</taxon>
        <taxon>Chitinophagales</taxon>
        <taxon>Chitinophagaceae</taxon>
        <taxon>Niastella</taxon>
    </lineage>
</organism>
<comment type="caution">
    <text evidence="2">The sequence shown here is derived from an EMBL/GenBank/DDBJ whole genome shotgun (WGS) entry which is preliminary data.</text>
</comment>
<feature type="domain" description="DUF4031" evidence="1">
    <location>
        <begin position="8"/>
        <end position="72"/>
    </location>
</feature>
<evidence type="ECO:0000313" key="2">
    <source>
        <dbReference type="EMBL" id="THU34259.1"/>
    </source>
</evidence>